<feature type="transmembrane region" description="Helical" evidence="1">
    <location>
        <begin position="142"/>
        <end position="160"/>
    </location>
</feature>
<keyword evidence="1" id="KW-1133">Transmembrane helix</keyword>
<dbReference type="EMBL" id="BMJC01000003">
    <property type="protein sequence ID" value="GGB04681.1"/>
    <property type="molecule type" value="Genomic_DNA"/>
</dbReference>
<keyword evidence="1" id="KW-0812">Transmembrane</keyword>
<evidence type="ECO:0008006" key="4">
    <source>
        <dbReference type="Google" id="ProtNLM"/>
    </source>
</evidence>
<keyword evidence="3" id="KW-1185">Reference proteome</keyword>
<feature type="transmembrane region" description="Helical" evidence="1">
    <location>
        <begin position="88"/>
        <end position="106"/>
    </location>
</feature>
<keyword evidence="1" id="KW-0472">Membrane</keyword>
<reference evidence="2" key="1">
    <citation type="journal article" date="2014" name="Int. J. Syst. Evol. Microbiol.">
        <title>Complete genome sequence of Corynebacterium casei LMG S-19264T (=DSM 44701T), isolated from a smear-ripened cheese.</title>
        <authorList>
            <consortium name="US DOE Joint Genome Institute (JGI-PGF)"/>
            <person name="Walter F."/>
            <person name="Albersmeier A."/>
            <person name="Kalinowski J."/>
            <person name="Ruckert C."/>
        </authorList>
    </citation>
    <scope>NUCLEOTIDE SEQUENCE</scope>
    <source>
        <strain evidence="2">CGMCC 1.15448</strain>
    </source>
</reference>
<sequence length="166" mass="18205">MADLNRPAGDNSIIEEPRKIPEMLNVLTILTFIGSGLGIVSALWGFARAKASYDQLASMNLDQMPDFAKRMMGNDPVEMARRSLENRLPILLLSLIGCALCIYGAIQMRKLKKTGYTFYVLGEVLPIITSAIFLGTGALMGFGGIIGTIIVLVFIILYASQLKYLR</sequence>
<evidence type="ECO:0000256" key="1">
    <source>
        <dbReference type="SAM" id="Phobius"/>
    </source>
</evidence>
<name>A0A8J2UE11_9BACT</name>
<comment type="caution">
    <text evidence="2">The sequence shown here is derived from an EMBL/GenBank/DDBJ whole genome shotgun (WGS) entry which is preliminary data.</text>
</comment>
<dbReference type="RefSeq" id="WP_188933037.1">
    <property type="nucleotide sequence ID" value="NZ_BMJC01000003.1"/>
</dbReference>
<organism evidence="2 3">
    <name type="scientific">Puia dinghuensis</name>
    <dbReference type="NCBI Taxonomy" id="1792502"/>
    <lineage>
        <taxon>Bacteria</taxon>
        <taxon>Pseudomonadati</taxon>
        <taxon>Bacteroidota</taxon>
        <taxon>Chitinophagia</taxon>
        <taxon>Chitinophagales</taxon>
        <taxon>Chitinophagaceae</taxon>
        <taxon>Puia</taxon>
    </lineage>
</organism>
<proteinExistence type="predicted"/>
<feature type="transmembrane region" description="Helical" evidence="1">
    <location>
        <begin position="24"/>
        <end position="47"/>
    </location>
</feature>
<reference evidence="2" key="2">
    <citation type="submission" date="2020-09" db="EMBL/GenBank/DDBJ databases">
        <authorList>
            <person name="Sun Q."/>
            <person name="Zhou Y."/>
        </authorList>
    </citation>
    <scope>NUCLEOTIDE SEQUENCE</scope>
    <source>
        <strain evidence="2">CGMCC 1.15448</strain>
    </source>
</reference>
<evidence type="ECO:0000313" key="2">
    <source>
        <dbReference type="EMBL" id="GGB04681.1"/>
    </source>
</evidence>
<evidence type="ECO:0000313" key="3">
    <source>
        <dbReference type="Proteomes" id="UP000607559"/>
    </source>
</evidence>
<gene>
    <name evidence="2" type="ORF">GCM10011511_29980</name>
</gene>
<dbReference type="Proteomes" id="UP000607559">
    <property type="component" value="Unassembled WGS sequence"/>
</dbReference>
<protein>
    <recommendedName>
        <fullName evidence="4">DUF4064 domain-containing protein</fullName>
    </recommendedName>
</protein>
<feature type="transmembrane region" description="Helical" evidence="1">
    <location>
        <begin position="118"/>
        <end position="136"/>
    </location>
</feature>
<dbReference type="AlphaFoldDB" id="A0A8J2UE11"/>
<accession>A0A8J2UE11</accession>